<reference evidence="4" key="1">
    <citation type="journal article" date="2014" name="Int. J. Syst. Evol. Microbiol.">
        <title>Complete genome of a new Firmicutes species belonging to the dominant human colonic microbiota ('Ruminococcus bicirculans') reveals two chromosomes and a selective capacity to utilize plant glucans.</title>
        <authorList>
            <consortium name="NISC Comparative Sequencing Program"/>
            <person name="Wegmann U."/>
            <person name="Louis P."/>
            <person name="Goesmann A."/>
            <person name="Henrissat B."/>
            <person name="Duncan S.H."/>
            <person name="Flint H.J."/>
        </authorList>
    </citation>
    <scope>NUCLEOTIDE SEQUENCE</scope>
    <source>
        <strain evidence="4">NBRC 109054</strain>
    </source>
</reference>
<reference evidence="6" key="2">
    <citation type="journal article" date="2019" name="Int. J. Syst. Evol. Microbiol.">
        <title>The Global Catalogue of Microorganisms (GCM) 10K type strain sequencing project: providing services to taxonomists for standard genome sequencing and annotation.</title>
        <authorList>
            <consortium name="The Broad Institute Genomics Platform"/>
            <consortium name="The Broad Institute Genome Sequencing Center for Infectious Disease"/>
            <person name="Wu L."/>
            <person name="Ma J."/>
        </authorList>
    </citation>
    <scope>NUCLEOTIDE SEQUENCE [LARGE SCALE GENOMIC DNA]</scope>
    <source>
        <strain evidence="6">CCUG 66188</strain>
    </source>
</reference>
<evidence type="ECO:0000313" key="6">
    <source>
        <dbReference type="Proteomes" id="UP001596353"/>
    </source>
</evidence>
<dbReference type="Proteomes" id="UP001596353">
    <property type="component" value="Unassembled WGS sequence"/>
</dbReference>
<evidence type="ECO:0000256" key="2">
    <source>
        <dbReference type="ARBA" id="ARBA00000751"/>
    </source>
</evidence>
<accession>A0ABW2BAP0</accession>
<evidence type="ECO:0000259" key="3">
    <source>
        <dbReference type="Pfam" id="PF08719"/>
    </source>
</evidence>
<gene>
    <name evidence="4" type="ORF">ACFQFQ_29670</name>
    <name evidence="5" type="ORF">ACFQFQ_30330</name>
</gene>
<evidence type="ECO:0000256" key="1">
    <source>
        <dbReference type="ARBA" id="ARBA00000022"/>
    </source>
</evidence>
<name>A0ABW2BAP0_9RHOB</name>
<dbReference type="Pfam" id="PF08719">
    <property type="entry name" value="NADAR"/>
    <property type="match status" value="1"/>
</dbReference>
<reference evidence="4" key="3">
    <citation type="submission" date="2024-09" db="EMBL/GenBank/DDBJ databases">
        <authorList>
            <person name="Sun Q."/>
            <person name="Mori K."/>
        </authorList>
    </citation>
    <scope>NUCLEOTIDE SEQUENCE</scope>
    <source>
        <strain evidence="4">NBRC 109054</strain>
    </source>
</reference>
<dbReference type="InterPro" id="IPR037238">
    <property type="entry name" value="YbiA-like_sf"/>
</dbReference>
<comment type="catalytic activity">
    <reaction evidence="1">
        <text>5-amino-6-(5-phospho-D-ribosylamino)uracil + H2O = 5,6-diaminouracil + D-ribose 5-phosphate</text>
        <dbReference type="Rhea" id="RHEA:55020"/>
        <dbReference type="ChEBI" id="CHEBI:15377"/>
        <dbReference type="ChEBI" id="CHEBI:46252"/>
        <dbReference type="ChEBI" id="CHEBI:58453"/>
        <dbReference type="ChEBI" id="CHEBI:78346"/>
    </reaction>
</comment>
<evidence type="ECO:0000313" key="4">
    <source>
        <dbReference type="EMBL" id="MFC6762810.1"/>
    </source>
</evidence>
<dbReference type="CDD" id="cd15457">
    <property type="entry name" value="NADAR"/>
    <property type="match status" value="1"/>
</dbReference>
<feature type="domain" description="NADAR" evidence="3">
    <location>
        <begin position="10"/>
        <end position="149"/>
    </location>
</feature>
<dbReference type="SUPFAM" id="SSF143990">
    <property type="entry name" value="YbiA-like"/>
    <property type="match status" value="1"/>
</dbReference>
<comment type="catalytic activity">
    <reaction evidence="2">
        <text>2,5-diamino-6-hydroxy-4-(5-phosphoribosylamino)-pyrimidine + H2O = 2,5,6-triamino-4-hydroxypyrimidine + D-ribose 5-phosphate</text>
        <dbReference type="Rhea" id="RHEA:23436"/>
        <dbReference type="ChEBI" id="CHEBI:15377"/>
        <dbReference type="ChEBI" id="CHEBI:58614"/>
        <dbReference type="ChEBI" id="CHEBI:78346"/>
        <dbReference type="ChEBI" id="CHEBI:137796"/>
    </reaction>
</comment>
<dbReference type="EMBL" id="JBHSWG010000006">
    <property type="protein sequence ID" value="MFC6762810.1"/>
    <property type="molecule type" value="Genomic_DNA"/>
</dbReference>
<dbReference type="NCBIfam" id="TIGR02464">
    <property type="entry name" value="ribofla_fusion"/>
    <property type="match status" value="1"/>
</dbReference>
<evidence type="ECO:0000313" key="5">
    <source>
        <dbReference type="EMBL" id="MFC6762919.1"/>
    </source>
</evidence>
<protein>
    <submittedName>
        <fullName evidence="4">NADAR family protein</fullName>
    </submittedName>
</protein>
<dbReference type="Gene3D" id="1.10.357.40">
    <property type="entry name" value="YbiA-like"/>
    <property type="match status" value="1"/>
</dbReference>
<keyword evidence="6" id="KW-1185">Reference proteome</keyword>
<dbReference type="InterPro" id="IPR012816">
    <property type="entry name" value="NADAR"/>
</dbReference>
<dbReference type="EMBL" id="JBHSWG010000006">
    <property type="protein sequence ID" value="MFC6762919.1"/>
    <property type="molecule type" value="Genomic_DNA"/>
</dbReference>
<proteinExistence type="predicted"/>
<comment type="caution">
    <text evidence="4">The sequence shown here is derived from an EMBL/GenBank/DDBJ whole genome shotgun (WGS) entry which is preliminary data.</text>
</comment>
<sequence>MHNEPENTVYFYAQTDAFSEFSNFSPYGVAFDGRWWRTVEHYFQAMKFRDEEYRERIRNCGKPKDAKALGMTRKIPLRPDWEDVKDAIMLDAVRCKFQTHEHPRKLLLSTGDSRIAENAPMDAYWGIGPDGAGLNRLGTILMQVREELQTDRI</sequence>
<organism evidence="4 6">
    <name type="scientific">Sulfitobacter porphyrae</name>
    <dbReference type="NCBI Taxonomy" id="1246864"/>
    <lineage>
        <taxon>Bacteria</taxon>
        <taxon>Pseudomonadati</taxon>
        <taxon>Pseudomonadota</taxon>
        <taxon>Alphaproteobacteria</taxon>
        <taxon>Rhodobacterales</taxon>
        <taxon>Roseobacteraceae</taxon>
        <taxon>Sulfitobacter</taxon>
    </lineage>
</organism>